<dbReference type="GO" id="GO:0016791">
    <property type="term" value="F:phosphatase activity"/>
    <property type="evidence" value="ECO:0007669"/>
    <property type="project" value="TreeGrafter"/>
</dbReference>
<gene>
    <name evidence="1" type="ORF">BO225_02070</name>
</gene>
<dbReference type="RefSeq" id="WP_076340625.1">
    <property type="nucleotide sequence ID" value="NZ_CAJTMI010000001.1"/>
</dbReference>
<dbReference type="InterPro" id="IPR023214">
    <property type="entry name" value="HAD_sf"/>
</dbReference>
<dbReference type="Pfam" id="PF08282">
    <property type="entry name" value="Hydrolase_3"/>
    <property type="match status" value="1"/>
</dbReference>
<dbReference type="PROSITE" id="PS01229">
    <property type="entry name" value="COF_2"/>
    <property type="match status" value="1"/>
</dbReference>
<dbReference type="InterPro" id="IPR036412">
    <property type="entry name" value="HAD-like_sf"/>
</dbReference>
<organism evidence="1 2">
    <name type="scientific">Dubosiella newyorkensis</name>
    <dbReference type="NCBI Taxonomy" id="1862672"/>
    <lineage>
        <taxon>Bacteria</taxon>
        <taxon>Bacillati</taxon>
        <taxon>Bacillota</taxon>
        <taxon>Erysipelotrichia</taxon>
        <taxon>Erysipelotrichales</taxon>
        <taxon>Erysipelotrichaceae</taxon>
        <taxon>Dubosiella</taxon>
    </lineage>
</organism>
<keyword evidence="2" id="KW-1185">Reference proteome</keyword>
<evidence type="ECO:0000313" key="2">
    <source>
        <dbReference type="Proteomes" id="UP000186705"/>
    </source>
</evidence>
<dbReference type="Gene3D" id="3.30.1240.10">
    <property type="match status" value="1"/>
</dbReference>
<protein>
    <recommendedName>
        <fullName evidence="3">Hydrolase</fullName>
    </recommendedName>
</protein>
<evidence type="ECO:0000313" key="1">
    <source>
        <dbReference type="EMBL" id="OLU47652.1"/>
    </source>
</evidence>
<dbReference type="PANTHER" id="PTHR10000:SF25">
    <property type="entry name" value="PHOSPHATASE YKRA-RELATED"/>
    <property type="match status" value="1"/>
</dbReference>
<dbReference type="PANTHER" id="PTHR10000">
    <property type="entry name" value="PHOSPHOSERINE PHOSPHATASE"/>
    <property type="match status" value="1"/>
</dbReference>
<accession>A0A1U7NPT8</accession>
<dbReference type="InterPro" id="IPR006379">
    <property type="entry name" value="HAD-SF_hydro_IIB"/>
</dbReference>
<dbReference type="OrthoDB" id="1654797at2"/>
<proteinExistence type="predicted"/>
<reference evidence="1 2" key="1">
    <citation type="submission" date="2016-11" db="EMBL/GenBank/DDBJ databases">
        <title>Description of two novel members of the family Erysipelotrichaceae: Ileibacterium lipovorans gen. nov., sp. nov. and Dubosiella newyorkensis, gen. nov., sp. nov.</title>
        <authorList>
            <person name="Cox L.M."/>
            <person name="Sohn J."/>
            <person name="Tyrrell K.L."/>
            <person name="Citron D.M."/>
            <person name="Lawson P.A."/>
            <person name="Patel N.B."/>
            <person name="Iizumi T."/>
            <person name="Perez-Perez G.I."/>
            <person name="Goldstein E.J."/>
            <person name="Blaser M.J."/>
        </authorList>
    </citation>
    <scope>NUCLEOTIDE SEQUENCE [LARGE SCALE GENOMIC DNA]</scope>
    <source>
        <strain evidence="1 2">NYU-BL-A4</strain>
    </source>
</reference>
<dbReference type="STRING" id="1862672.BO225_02070"/>
<dbReference type="EMBL" id="MPKA01000044">
    <property type="protein sequence ID" value="OLU47652.1"/>
    <property type="molecule type" value="Genomic_DNA"/>
</dbReference>
<dbReference type="Proteomes" id="UP000186705">
    <property type="component" value="Unassembled WGS sequence"/>
</dbReference>
<dbReference type="GO" id="GO:0005829">
    <property type="term" value="C:cytosol"/>
    <property type="evidence" value="ECO:0007669"/>
    <property type="project" value="TreeGrafter"/>
</dbReference>
<sequence>MKKKLVFLDLDGTLWTLDGIPESAKKAIALARNNGHKVFANTGRTQSEAAKELYSIPLDGYVFSAGSHIIADQKECLCKPLSMEQIQAIQDFLDPLDVGYSLEGKERTFMNKANQKFFAKAQEANRVGVGVFPDFSKMKKEDFGQIMKVSVHSKDPIDFSNLSSLGLVFTPFTIEAVKDYFIGEITMKEYTKGTAIDFLKSHYKDYETMAFGDSENDVSMLLEADISVAMGNGNETVKKIADHITDDINKDGLYKAFEYYGLLTR</sequence>
<name>A0A1U7NPT8_9FIRM</name>
<comment type="caution">
    <text evidence="1">The sequence shown here is derived from an EMBL/GenBank/DDBJ whole genome shotgun (WGS) entry which is preliminary data.</text>
</comment>
<dbReference type="Gene3D" id="3.40.50.1000">
    <property type="entry name" value="HAD superfamily/HAD-like"/>
    <property type="match status" value="1"/>
</dbReference>
<evidence type="ECO:0008006" key="3">
    <source>
        <dbReference type="Google" id="ProtNLM"/>
    </source>
</evidence>
<dbReference type="SUPFAM" id="SSF56784">
    <property type="entry name" value="HAD-like"/>
    <property type="match status" value="1"/>
</dbReference>
<dbReference type="GO" id="GO:0000287">
    <property type="term" value="F:magnesium ion binding"/>
    <property type="evidence" value="ECO:0007669"/>
    <property type="project" value="TreeGrafter"/>
</dbReference>
<dbReference type="NCBIfam" id="TIGR01484">
    <property type="entry name" value="HAD-SF-IIB"/>
    <property type="match status" value="1"/>
</dbReference>
<dbReference type="AlphaFoldDB" id="A0A1U7NPT8"/>
<dbReference type="GeneID" id="78274732"/>